<keyword evidence="3" id="KW-1185">Reference proteome</keyword>
<evidence type="ECO:0000313" key="3">
    <source>
        <dbReference type="Proteomes" id="UP000304900"/>
    </source>
</evidence>
<dbReference type="Pfam" id="PF12771">
    <property type="entry name" value="SusD-like_2"/>
    <property type="match status" value="1"/>
</dbReference>
<dbReference type="Proteomes" id="UP000304900">
    <property type="component" value="Unassembled WGS sequence"/>
</dbReference>
<dbReference type="InterPro" id="IPR041662">
    <property type="entry name" value="SusD-like_2"/>
</dbReference>
<name>A0A4U6D5N2_9BACT</name>
<gene>
    <name evidence="2" type="ORF">FDK13_23570</name>
</gene>
<dbReference type="AlphaFoldDB" id="A0A4U6D5N2"/>
<dbReference type="SUPFAM" id="SSF48452">
    <property type="entry name" value="TPR-like"/>
    <property type="match status" value="1"/>
</dbReference>
<dbReference type="InterPro" id="IPR011990">
    <property type="entry name" value="TPR-like_helical_dom_sf"/>
</dbReference>
<evidence type="ECO:0000313" key="2">
    <source>
        <dbReference type="EMBL" id="TKT89334.1"/>
    </source>
</evidence>
<reference evidence="2 3" key="1">
    <citation type="submission" date="2019-05" db="EMBL/GenBank/DDBJ databases">
        <title>Dyadobacter AR-3-8 sp. nov., isolated from arctic soil.</title>
        <authorList>
            <person name="Chaudhary D.K."/>
        </authorList>
    </citation>
    <scope>NUCLEOTIDE SEQUENCE [LARGE SCALE GENOMIC DNA]</scope>
    <source>
        <strain evidence="2 3">AR-3-8</strain>
    </source>
</reference>
<dbReference type="Gene3D" id="1.25.40.390">
    <property type="match status" value="2"/>
</dbReference>
<feature type="chain" id="PRO_5020856312" evidence="1">
    <location>
        <begin position="23"/>
        <end position="578"/>
    </location>
</feature>
<keyword evidence="1" id="KW-0732">Signal</keyword>
<proteinExistence type="predicted"/>
<organism evidence="2 3">
    <name type="scientific">Dyadobacter frigoris</name>
    <dbReference type="NCBI Taxonomy" id="2576211"/>
    <lineage>
        <taxon>Bacteria</taxon>
        <taxon>Pseudomonadati</taxon>
        <taxon>Bacteroidota</taxon>
        <taxon>Cytophagia</taxon>
        <taxon>Cytophagales</taxon>
        <taxon>Spirosomataceae</taxon>
        <taxon>Dyadobacter</taxon>
    </lineage>
</organism>
<sequence>MILRHKFYYLGILAMPFLLSLAGCQDLTEINQNPNALTDDKTNPAYVLTSVITGTASELADISFSGNVTQCVAPAAMQYVQRDFLEFNTTNQFAWIPLNFDYRGLYLPMSNASYLEKRASGNVDSLFIKGTSKTMQALWFGVQSSSWGDVPYSQAFKGTDNLQPAFDKQIDVFKGILKDLEDANSYLAKTTVVNSSVMIAADVLYTGKLLKWRQFANSLHLRYLMRLSGKAAEMKAAGVDIASEFNKIVSDPATYPLITSSADDASIKFPGTNTTDSYTLGPLVTTTISEFYRIKAAATIVDYLKVRNDPRLTVWFKPVDVQTLVRDKGADVVIATDAAGKVKRYIKSYQTGIDTSLYVGLKIALTDPDSYNNNVAAQRTQAAALSSSVYNSGAANPFVSYLGTIFRTNTDPLIKSVFISASEVNFILAEASSRGWIKGAAPDYLVAAVSASMDQYSIANGDVKVYNPSTHAIIAFNKTEYLDKLKTEFNAAANPLEVIMQQKWVSSFATMESWFDYRRTGFPNIAGNILNGSQGTKIPSRLMYGENETNYNPKNTSDAISRLVPATNDQWSKMWLLQ</sequence>
<dbReference type="EMBL" id="SZVO01000012">
    <property type="protein sequence ID" value="TKT89334.1"/>
    <property type="molecule type" value="Genomic_DNA"/>
</dbReference>
<keyword evidence="2" id="KW-0449">Lipoprotein</keyword>
<dbReference type="PROSITE" id="PS51257">
    <property type="entry name" value="PROKAR_LIPOPROTEIN"/>
    <property type="match status" value="1"/>
</dbReference>
<comment type="caution">
    <text evidence="2">The sequence shown here is derived from an EMBL/GenBank/DDBJ whole genome shotgun (WGS) entry which is preliminary data.</text>
</comment>
<feature type="signal peptide" evidence="1">
    <location>
        <begin position="1"/>
        <end position="22"/>
    </location>
</feature>
<accession>A0A4U6D5N2</accession>
<evidence type="ECO:0000256" key="1">
    <source>
        <dbReference type="SAM" id="SignalP"/>
    </source>
</evidence>
<dbReference type="OrthoDB" id="725917at2"/>
<protein>
    <submittedName>
        <fullName evidence="2">SusD/RagB family nutrient-binding outer membrane lipoprotein</fullName>
    </submittedName>
</protein>